<evidence type="ECO:0000256" key="2">
    <source>
        <dbReference type="ARBA" id="ARBA00004948"/>
    </source>
</evidence>
<dbReference type="GO" id="GO:0009229">
    <property type="term" value="P:thiamine diphosphate biosynthetic process"/>
    <property type="evidence" value="ECO:0007669"/>
    <property type="project" value="UniProtKB-UniRule"/>
</dbReference>
<dbReference type="PANTHER" id="PTHR34266:SF2">
    <property type="entry name" value="THIAZOLE SYNTHASE"/>
    <property type="match status" value="1"/>
</dbReference>
<evidence type="ECO:0000313" key="10">
    <source>
        <dbReference type="EMBL" id="SNB66422.1"/>
    </source>
</evidence>
<dbReference type="PANTHER" id="PTHR34266">
    <property type="entry name" value="THIAZOLE SYNTHASE"/>
    <property type="match status" value="1"/>
</dbReference>
<keyword evidence="6 8" id="KW-0704">Schiff base</keyword>
<accession>A0A212R336</accession>
<dbReference type="InterPro" id="IPR033983">
    <property type="entry name" value="Thiazole_synthase_ThiG"/>
</dbReference>
<evidence type="ECO:0000256" key="7">
    <source>
        <dbReference type="ARBA" id="ARBA00049897"/>
    </source>
</evidence>
<dbReference type="GO" id="GO:0005737">
    <property type="term" value="C:cytoplasm"/>
    <property type="evidence" value="ECO:0007669"/>
    <property type="project" value="UniProtKB-SubCell"/>
</dbReference>
<comment type="subcellular location">
    <subcellularLocation>
        <location evidence="8">Cytoplasm</location>
    </subcellularLocation>
</comment>
<comment type="pathway">
    <text evidence="2 8">Cofactor biosynthesis; thiamine diphosphate biosynthesis.</text>
</comment>
<reference evidence="11" key="1">
    <citation type="submission" date="2017-06" db="EMBL/GenBank/DDBJ databases">
        <authorList>
            <person name="Varghese N."/>
            <person name="Submissions S."/>
        </authorList>
    </citation>
    <scope>NUCLEOTIDE SEQUENCE [LARGE SCALE GENOMIC DNA]</scope>
    <source>
        <strain evidence="11">JAD2</strain>
    </source>
</reference>
<dbReference type="EC" id="2.8.1.10" evidence="3 8"/>
<keyword evidence="8" id="KW-0963">Cytoplasm</keyword>
<dbReference type="RefSeq" id="WP_088571366.1">
    <property type="nucleotide sequence ID" value="NZ_FYEK01000028.1"/>
</dbReference>
<dbReference type="CDD" id="cd04728">
    <property type="entry name" value="ThiG"/>
    <property type="match status" value="1"/>
</dbReference>
<dbReference type="EMBL" id="FYEK01000028">
    <property type="protein sequence ID" value="SNB66422.1"/>
    <property type="molecule type" value="Genomic_DNA"/>
</dbReference>
<keyword evidence="11" id="KW-1185">Reference proteome</keyword>
<dbReference type="AlphaFoldDB" id="A0A212R336"/>
<dbReference type="UniPathway" id="UPA00060"/>
<feature type="binding site" evidence="8">
    <location>
        <begin position="184"/>
        <end position="185"/>
    </location>
    <ligand>
        <name>1-deoxy-D-xylulose 5-phosphate</name>
        <dbReference type="ChEBI" id="CHEBI:57792"/>
    </ligand>
</feature>
<dbReference type="Gene3D" id="3.20.20.70">
    <property type="entry name" value="Aldolase class I"/>
    <property type="match status" value="1"/>
</dbReference>
<evidence type="ECO:0000256" key="1">
    <source>
        <dbReference type="ARBA" id="ARBA00002834"/>
    </source>
</evidence>
<dbReference type="InterPro" id="IPR008867">
    <property type="entry name" value="ThiG"/>
</dbReference>
<evidence type="ECO:0000256" key="5">
    <source>
        <dbReference type="ARBA" id="ARBA00022977"/>
    </source>
</evidence>
<gene>
    <name evidence="8" type="primary">thiG</name>
    <name evidence="10" type="ORF">SAMN02746019_00001130</name>
</gene>
<dbReference type="HAMAP" id="MF_00443">
    <property type="entry name" value="ThiG"/>
    <property type="match status" value="1"/>
</dbReference>
<comment type="similarity">
    <text evidence="8">Belongs to the ThiG family.</text>
</comment>
<evidence type="ECO:0000256" key="3">
    <source>
        <dbReference type="ARBA" id="ARBA00011960"/>
    </source>
</evidence>
<evidence type="ECO:0000256" key="6">
    <source>
        <dbReference type="ARBA" id="ARBA00023270"/>
    </source>
</evidence>
<name>A0A212R336_9CHLR</name>
<evidence type="ECO:0000313" key="11">
    <source>
        <dbReference type="Proteomes" id="UP000197025"/>
    </source>
</evidence>
<dbReference type="Pfam" id="PF05690">
    <property type="entry name" value="ThiG"/>
    <property type="match status" value="1"/>
</dbReference>
<feature type="binding site" evidence="8">
    <location>
        <begin position="206"/>
        <end position="207"/>
    </location>
    <ligand>
        <name>1-deoxy-D-xylulose 5-phosphate</name>
        <dbReference type="ChEBI" id="CHEBI:57792"/>
    </ligand>
</feature>
<organism evidence="10 11">
    <name type="scientific">Thermoflexus hugenholtzii JAD2</name>
    <dbReference type="NCBI Taxonomy" id="877466"/>
    <lineage>
        <taxon>Bacteria</taxon>
        <taxon>Bacillati</taxon>
        <taxon>Chloroflexota</taxon>
        <taxon>Thermoflexia</taxon>
        <taxon>Thermoflexales</taxon>
        <taxon>Thermoflexaceae</taxon>
        <taxon>Thermoflexus</taxon>
    </lineage>
</organism>
<evidence type="ECO:0000259" key="9">
    <source>
        <dbReference type="Pfam" id="PF05690"/>
    </source>
</evidence>
<evidence type="ECO:0000256" key="8">
    <source>
        <dbReference type="HAMAP-Rule" id="MF_00443"/>
    </source>
</evidence>
<feature type="domain" description="Thiazole synthase ThiG" evidence="9">
    <location>
        <begin position="7"/>
        <end position="249"/>
    </location>
</feature>
<protein>
    <recommendedName>
        <fullName evidence="3 8">Thiazole synthase</fullName>
        <ecNumber evidence="3 8">2.8.1.10</ecNumber>
    </recommendedName>
</protein>
<evidence type="ECO:0000256" key="4">
    <source>
        <dbReference type="ARBA" id="ARBA00022679"/>
    </source>
</evidence>
<dbReference type="Proteomes" id="UP000197025">
    <property type="component" value="Unassembled WGS sequence"/>
</dbReference>
<keyword evidence="4 8" id="KW-0808">Transferase</keyword>
<dbReference type="InterPro" id="IPR013785">
    <property type="entry name" value="Aldolase_TIM"/>
</dbReference>
<dbReference type="InParanoid" id="A0A212R336"/>
<proteinExistence type="inferred from homology"/>
<dbReference type="OrthoDB" id="9805935at2"/>
<dbReference type="SUPFAM" id="SSF110399">
    <property type="entry name" value="ThiG-like"/>
    <property type="match status" value="1"/>
</dbReference>
<keyword evidence="5 8" id="KW-0784">Thiamine biosynthesis</keyword>
<dbReference type="GO" id="GO:1990107">
    <property type="term" value="F:thiazole synthase activity"/>
    <property type="evidence" value="ECO:0007669"/>
    <property type="project" value="UniProtKB-EC"/>
</dbReference>
<comment type="catalytic activity">
    <reaction evidence="7 8">
        <text>[ThiS sulfur-carrier protein]-C-terminal-Gly-aminoethanethioate + 2-iminoacetate + 1-deoxy-D-xylulose 5-phosphate = [ThiS sulfur-carrier protein]-C-terminal Gly-Gly + 2-[(2R,5Z)-2-carboxy-4-methylthiazol-5(2H)-ylidene]ethyl phosphate + 2 H2O + H(+)</text>
        <dbReference type="Rhea" id="RHEA:26297"/>
        <dbReference type="Rhea" id="RHEA-COMP:12909"/>
        <dbReference type="Rhea" id="RHEA-COMP:19908"/>
        <dbReference type="ChEBI" id="CHEBI:15377"/>
        <dbReference type="ChEBI" id="CHEBI:15378"/>
        <dbReference type="ChEBI" id="CHEBI:57792"/>
        <dbReference type="ChEBI" id="CHEBI:62899"/>
        <dbReference type="ChEBI" id="CHEBI:77846"/>
        <dbReference type="ChEBI" id="CHEBI:90778"/>
        <dbReference type="ChEBI" id="CHEBI:232372"/>
        <dbReference type="EC" id="2.8.1.10"/>
    </reaction>
</comment>
<comment type="subunit">
    <text evidence="8">Homotetramer. Forms heterodimers with either ThiH or ThiS.</text>
</comment>
<feature type="binding site" evidence="8">
    <location>
        <position position="158"/>
    </location>
    <ligand>
        <name>1-deoxy-D-xylulose 5-phosphate</name>
        <dbReference type="ChEBI" id="CHEBI:57792"/>
    </ligand>
</feature>
<feature type="active site" description="Schiff-base intermediate with DXP" evidence="8">
    <location>
        <position position="97"/>
    </location>
</feature>
<comment type="function">
    <text evidence="1 8">Catalyzes the rearrangement of 1-deoxy-D-xylulose 5-phosphate (DXP) to produce the thiazole phosphate moiety of thiamine. Sulfur is provided by the thiocarboxylate moiety of the carrier protein ThiS. In vitro, sulfur can be provided by H(2)S.</text>
</comment>
<sequence length="256" mass="27672">MSEPLVIAGRAFRSRLILGTARYPNLQVMLDALEASGTEIVTVAIRRVRPGADGENLYDLLKDRYFILPNTAGCFTARDAILTAHLAREALGTNWIKLEVIGDEETLYPDTEQLLQAAAELVKDGFVVLPYCNDDPVVCKKLEDMGCAAVMPLGAPIGSGMGILNPYNIRLIRQMCTVPVIVDAGVGTASDVAIAMELGCDGVLLNTAVAQARDPVKMARAMRLAVEAGRLAYEAGRIPRRLYAVPSSPMEDRIEI</sequence>
<dbReference type="FunCoup" id="A0A212R336">
    <property type="interactions" value="221"/>
</dbReference>